<comment type="caution">
    <text evidence="1">The sequence shown here is derived from an EMBL/GenBank/DDBJ whole genome shotgun (WGS) entry which is preliminary data.</text>
</comment>
<sequence length="80" mass="8079">MWGTLHGAIEALARNAAYELGPLRVNAVSPGGIGVHPANRQLIAHPGQPDDVAAMVIALMANPAVTATVVDGGEFLGDPG</sequence>
<dbReference type="SUPFAM" id="SSF51735">
    <property type="entry name" value="NAD(P)-binding Rossmann-fold domains"/>
    <property type="match status" value="1"/>
</dbReference>
<protein>
    <submittedName>
        <fullName evidence="1">NAD(P)-dependent dehydrogenase (Short-subunit alcohol dehydrogenase family)</fullName>
    </submittedName>
</protein>
<dbReference type="Proteomes" id="UP000585836">
    <property type="component" value="Unassembled WGS sequence"/>
</dbReference>
<dbReference type="InterPro" id="IPR002347">
    <property type="entry name" value="SDR_fam"/>
</dbReference>
<proteinExistence type="predicted"/>
<name>A0A7W9PTY0_9ACTN</name>
<gene>
    <name evidence="1" type="ORF">FHS34_003052</name>
</gene>
<keyword evidence="2" id="KW-1185">Reference proteome</keyword>
<dbReference type="AlphaFoldDB" id="A0A7W9PTY0"/>
<reference evidence="1 2" key="1">
    <citation type="submission" date="2020-08" db="EMBL/GenBank/DDBJ databases">
        <title>Genomic Encyclopedia of Type Strains, Phase III (KMG-III): the genomes of soil and plant-associated and newly described type strains.</title>
        <authorList>
            <person name="Whitman W."/>
        </authorList>
    </citation>
    <scope>NUCLEOTIDE SEQUENCE [LARGE SCALE GENOMIC DNA]</scope>
    <source>
        <strain evidence="1 2">CECT 3313</strain>
    </source>
</reference>
<dbReference type="Gene3D" id="3.40.50.720">
    <property type="entry name" value="NAD(P)-binding Rossmann-like Domain"/>
    <property type="match status" value="1"/>
</dbReference>
<accession>A0A7W9PTY0</accession>
<dbReference type="EMBL" id="JACHJK010000004">
    <property type="protein sequence ID" value="MBB5927594.1"/>
    <property type="molecule type" value="Genomic_DNA"/>
</dbReference>
<dbReference type="PRINTS" id="PR00081">
    <property type="entry name" value="GDHRDH"/>
</dbReference>
<dbReference type="InterPro" id="IPR036291">
    <property type="entry name" value="NAD(P)-bd_dom_sf"/>
</dbReference>
<evidence type="ECO:0000313" key="1">
    <source>
        <dbReference type="EMBL" id="MBB5927594.1"/>
    </source>
</evidence>
<evidence type="ECO:0000313" key="2">
    <source>
        <dbReference type="Proteomes" id="UP000585836"/>
    </source>
</evidence>
<organism evidence="1 2">
    <name type="scientific">Streptomyces echinatus</name>
    <dbReference type="NCBI Taxonomy" id="67293"/>
    <lineage>
        <taxon>Bacteria</taxon>
        <taxon>Bacillati</taxon>
        <taxon>Actinomycetota</taxon>
        <taxon>Actinomycetes</taxon>
        <taxon>Kitasatosporales</taxon>
        <taxon>Streptomycetaceae</taxon>
        <taxon>Streptomyces</taxon>
    </lineage>
</organism>